<comment type="caution">
    <text evidence="1">The sequence shown here is derived from an EMBL/GenBank/DDBJ whole genome shotgun (WGS) entry which is preliminary data.</text>
</comment>
<sequence length="220" mass="24875">MSSVGSCVQTYFLSITFLPQGCGLNLCQLLHGVKHTFDNFAGSTKILHKFKVIGEPRVIAVLDVSDVNVFENLGDSFCGLGPLDIKCFPMMHYELFAENLGVADELVKLPVPELKKDNLYWLDFDVEYPGKSKDELIEMWKKEAEFALRPRANKEVIVAPVLYKCIAQRKVHAFVNQPSLKELDKVGFEVPIMIDNGDNIQIRTKSLQMLEDYIDAHPLL</sequence>
<dbReference type="Proteomes" id="UP000678393">
    <property type="component" value="Unassembled WGS sequence"/>
</dbReference>
<evidence type="ECO:0000313" key="2">
    <source>
        <dbReference type="Proteomes" id="UP000678393"/>
    </source>
</evidence>
<organism evidence="1 2">
    <name type="scientific">Candidula unifasciata</name>
    <dbReference type="NCBI Taxonomy" id="100452"/>
    <lineage>
        <taxon>Eukaryota</taxon>
        <taxon>Metazoa</taxon>
        <taxon>Spiralia</taxon>
        <taxon>Lophotrochozoa</taxon>
        <taxon>Mollusca</taxon>
        <taxon>Gastropoda</taxon>
        <taxon>Heterobranchia</taxon>
        <taxon>Euthyneura</taxon>
        <taxon>Panpulmonata</taxon>
        <taxon>Eupulmonata</taxon>
        <taxon>Stylommatophora</taxon>
        <taxon>Helicina</taxon>
        <taxon>Helicoidea</taxon>
        <taxon>Geomitridae</taxon>
        <taxon>Candidula</taxon>
    </lineage>
</organism>
<name>A0A8S3Z2Q3_9EUPU</name>
<keyword evidence="2" id="KW-1185">Reference proteome</keyword>
<gene>
    <name evidence="1" type="ORF">CUNI_LOCUS7823</name>
</gene>
<dbReference type="AlphaFoldDB" id="A0A8S3Z2Q3"/>
<reference evidence="1" key="1">
    <citation type="submission" date="2021-04" db="EMBL/GenBank/DDBJ databases">
        <authorList>
            <consortium name="Molecular Ecology Group"/>
        </authorList>
    </citation>
    <scope>NUCLEOTIDE SEQUENCE</scope>
</reference>
<dbReference type="EMBL" id="CAJHNH020001249">
    <property type="protein sequence ID" value="CAG5122265.1"/>
    <property type="molecule type" value="Genomic_DNA"/>
</dbReference>
<accession>A0A8S3Z2Q3</accession>
<protein>
    <submittedName>
        <fullName evidence="1">Uncharacterized protein</fullName>
    </submittedName>
</protein>
<proteinExistence type="predicted"/>
<dbReference type="OrthoDB" id="5961967at2759"/>
<evidence type="ECO:0000313" key="1">
    <source>
        <dbReference type="EMBL" id="CAG5122265.1"/>
    </source>
</evidence>